<keyword evidence="2" id="KW-0472">Membrane</keyword>
<dbReference type="EMBL" id="JQIM01000007">
    <property type="protein sequence ID" value="KGX17107.1"/>
    <property type="molecule type" value="Genomic_DNA"/>
</dbReference>
<keyword evidence="2" id="KW-0812">Transmembrane</keyword>
<evidence type="ECO:0000256" key="1">
    <source>
        <dbReference type="SAM" id="MobiDB-lite"/>
    </source>
</evidence>
<organism evidence="3 4">
    <name type="scientific">Burkholderia pseudomallei</name>
    <name type="common">Pseudomonas pseudomallei</name>
    <dbReference type="NCBI Taxonomy" id="28450"/>
    <lineage>
        <taxon>Bacteria</taxon>
        <taxon>Pseudomonadati</taxon>
        <taxon>Pseudomonadota</taxon>
        <taxon>Betaproteobacteria</taxon>
        <taxon>Burkholderiales</taxon>
        <taxon>Burkholderiaceae</taxon>
        <taxon>Burkholderia</taxon>
        <taxon>pseudomallei group</taxon>
    </lineage>
</organism>
<feature type="compositionally biased region" description="Basic and acidic residues" evidence="1">
    <location>
        <begin position="72"/>
        <end position="82"/>
    </location>
</feature>
<evidence type="ECO:0000313" key="3">
    <source>
        <dbReference type="EMBL" id="KGX17107.1"/>
    </source>
</evidence>
<evidence type="ECO:0000313" key="4">
    <source>
        <dbReference type="Proteomes" id="UP000030475"/>
    </source>
</evidence>
<reference evidence="3 4" key="1">
    <citation type="submission" date="2014-08" db="EMBL/GenBank/DDBJ databases">
        <authorList>
            <person name="Bunnell A."/>
            <person name="Chain P.S."/>
            <person name="Chertkov O."/>
            <person name="Currie B.J."/>
            <person name="Daligault H.E."/>
            <person name="Davenport K.W."/>
            <person name="Davis C."/>
            <person name="Gleasner C.D."/>
            <person name="Johnson S.L."/>
            <person name="Kaestli M."/>
            <person name="Koren S."/>
            <person name="Kunde Y.A."/>
            <person name="Mayo M."/>
            <person name="McMurry K.K."/>
            <person name="Price E.P."/>
            <person name="Reitenga K.G."/>
            <person name="Robison R."/>
            <person name="Rosovitz M.J."/>
            <person name="Sarovich D.S."/>
            <person name="Teshima H."/>
        </authorList>
    </citation>
    <scope>NUCLEOTIDE SEQUENCE [LARGE SCALE GENOMIC DNA]</scope>
    <source>
        <strain evidence="3 4">MSHR44</strain>
    </source>
</reference>
<comment type="caution">
    <text evidence="3">The sequence shown here is derived from an EMBL/GenBank/DDBJ whole genome shotgun (WGS) entry which is preliminary data.</text>
</comment>
<sequence length="82" mass="9143">MMSSTSALLRFAVHRLMSSSIFVLIVFPFIITCVGFHLVNTRLRNSQSALNTEILTPPLTQNPPGAPSKLRMHPDTRHGLTR</sequence>
<accession>A0AA40JJ65</accession>
<feature type="region of interest" description="Disordered" evidence="1">
    <location>
        <begin position="51"/>
        <end position="82"/>
    </location>
</feature>
<proteinExistence type="predicted"/>
<protein>
    <submittedName>
        <fullName evidence="3">Uncharacterized protein</fullName>
    </submittedName>
</protein>
<name>A0AA40JJ65_BURPE</name>
<gene>
    <name evidence="3" type="ORF">Y036_6208</name>
</gene>
<dbReference type="Proteomes" id="UP000030475">
    <property type="component" value="Unassembled WGS sequence"/>
</dbReference>
<keyword evidence="2" id="KW-1133">Transmembrane helix</keyword>
<evidence type="ECO:0000256" key="2">
    <source>
        <dbReference type="SAM" id="Phobius"/>
    </source>
</evidence>
<feature type="transmembrane region" description="Helical" evidence="2">
    <location>
        <begin position="20"/>
        <end position="39"/>
    </location>
</feature>
<dbReference type="AlphaFoldDB" id="A0AA40JJ65"/>